<reference evidence="1 2" key="1">
    <citation type="journal article" date="2020" name="Microb. Ecol.">
        <title>Ecogenomics of the Marine Benthic Filamentous Cyanobacterium Adonisia.</title>
        <authorList>
            <person name="Walter J.M."/>
            <person name="Coutinho F.H."/>
            <person name="Leomil L."/>
            <person name="Hargreaves P.I."/>
            <person name="Campeao M.E."/>
            <person name="Vieira V.V."/>
            <person name="Silva B.S."/>
            <person name="Fistarol G.O."/>
            <person name="Salomon P.S."/>
            <person name="Sawabe T."/>
            <person name="Mino S."/>
            <person name="Hosokawa M."/>
            <person name="Miyashita H."/>
            <person name="Maruyama F."/>
            <person name="van Verk M.C."/>
            <person name="Dutilh B.E."/>
            <person name="Thompson C.C."/>
            <person name="Thompson F.L."/>
        </authorList>
    </citation>
    <scope>NUCLEOTIDE SEQUENCE [LARGE SCALE GENOMIC DNA]</scope>
    <source>
        <strain evidence="1 2">CCMR0082</strain>
    </source>
</reference>
<sequence>MGNIAIASIYFDEATDDAAITFVEKSTIGTITPTGMWKSSDDSFYWDALIQWNDGCKDRYIRINPVAEEITGSFSNRENWLYRQHPLIEPVNTLAAKQKKPEITGKIAKPVNYFMFKQKLKYLEHESKIDWSRFPQAKRMEEMIARRAKTPDVLSLAQAIMEIERAWPMNNFSETTAPWHSNQLEELLADLGL</sequence>
<dbReference type="AlphaFoldDB" id="A0A6M0SIR5"/>
<evidence type="ECO:0000313" key="1">
    <source>
        <dbReference type="EMBL" id="NEZ68387.1"/>
    </source>
</evidence>
<dbReference type="Proteomes" id="UP000473574">
    <property type="component" value="Unassembled WGS sequence"/>
</dbReference>
<dbReference type="RefSeq" id="WP_163671968.1">
    <property type="nucleotide sequence ID" value="NZ_QZCE01000011.1"/>
</dbReference>
<evidence type="ECO:0000313" key="2">
    <source>
        <dbReference type="Proteomes" id="UP000473574"/>
    </source>
</evidence>
<proteinExistence type="predicted"/>
<organism evidence="1 2">
    <name type="scientific">Adonisia turfae CCMR0082</name>
    <dbReference type="NCBI Taxonomy" id="2304604"/>
    <lineage>
        <taxon>Bacteria</taxon>
        <taxon>Bacillati</taxon>
        <taxon>Cyanobacteriota</taxon>
        <taxon>Adonisia</taxon>
        <taxon>Adonisia turfae</taxon>
    </lineage>
</organism>
<name>A0A6M0SIR5_9CYAN</name>
<gene>
    <name evidence="1" type="ORF">D0962_37685</name>
</gene>
<comment type="caution">
    <text evidence="1">The sequence shown here is derived from an EMBL/GenBank/DDBJ whole genome shotgun (WGS) entry which is preliminary data.</text>
</comment>
<accession>A0A6M0SIR5</accession>
<protein>
    <submittedName>
        <fullName evidence="1">Uncharacterized protein</fullName>
    </submittedName>
</protein>
<dbReference type="EMBL" id="QZCE01000011">
    <property type="protein sequence ID" value="NEZ68387.1"/>
    <property type="molecule type" value="Genomic_DNA"/>
</dbReference>